<reference evidence="1" key="3">
    <citation type="submission" date="2025-09" db="UniProtKB">
        <authorList>
            <consortium name="Ensembl"/>
        </authorList>
    </citation>
    <scope>IDENTIFICATION</scope>
</reference>
<dbReference type="InterPro" id="IPR042622">
    <property type="entry name" value="Znf106"/>
</dbReference>
<dbReference type="PANTHER" id="PTHR14435:SF2">
    <property type="entry name" value="ZINC FINGER PROTEIN 106"/>
    <property type="match status" value="1"/>
</dbReference>
<dbReference type="Proteomes" id="UP000005226">
    <property type="component" value="Chromosome 16"/>
</dbReference>
<sequence>IRCYSIKCHGPRGVSCLGAAQEGARRVLLVGSYDSTISVRDAKSGLLLRMLDGHAKTVLCLRVSPCRWHILTNRILVDGCRIFPKLFLVLGGFPFPRVS</sequence>
<reference evidence="1" key="2">
    <citation type="submission" date="2025-08" db="UniProtKB">
        <authorList>
            <consortium name="Ensembl"/>
        </authorList>
    </citation>
    <scope>IDENTIFICATION</scope>
</reference>
<dbReference type="GO" id="GO:0005829">
    <property type="term" value="C:cytosol"/>
    <property type="evidence" value="ECO:0007669"/>
    <property type="project" value="TreeGrafter"/>
</dbReference>
<dbReference type="InterPro" id="IPR015943">
    <property type="entry name" value="WD40/YVTN_repeat-like_dom_sf"/>
</dbReference>
<dbReference type="AlphaFoldDB" id="A0A674NLU8"/>
<organism evidence="1 2">
    <name type="scientific">Takifugu rubripes</name>
    <name type="common">Japanese pufferfish</name>
    <name type="synonym">Fugu rubripes</name>
    <dbReference type="NCBI Taxonomy" id="31033"/>
    <lineage>
        <taxon>Eukaryota</taxon>
        <taxon>Metazoa</taxon>
        <taxon>Chordata</taxon>
        <taxon>Craniata</taxon>
        <taxon>Vertebrata</taxon>
        <taxon>Euteleostomi</taxon>
        <taxon>Actinopterygii</taxon>
        <taxon>Neopterygii</taxon>
        <taxon>Teleostei</taxon>
        <taxon>Neoteleostei</taxon>
        <taxon>Acanthomorphata</taxon>
        <taxon>Eupercaria</taxon>
        <taxon>Tetraodontiformes</taxon>
        <taxon>Tetradontoidea</taxon>
        <taxon>Tetraodontidae</taxon>
        <taxon>Takifugu</taxon>
    </lineage>
</organism>
<name>A0A674NLU8_TAKRU</name>
<dbReference type="Ensembl" id="ENSTRUT00000062937.1">
    <property type="protein sequence ID" value="ENSTRUP00000074212.1"/>
    <property type="gene ID" value="ENSTRUG00000026845.1"/>
</dbReference>
<proteinExistence type="predicted"/>
<dbReference type="InterPro" id="IPR036322">
    <property type="entry name" value="WD40_repeat_dom_sf"/>
</dbReference>
<keyword evidence="2" id="KW-1185">Reference proteome</keyword>
<dbReference type="Gene3D" id="2.130.10.10">
    <property type="entry name" value="YVTN repeat-like/Quinoprotein amine dehydrogenase"/>
    <property type="match status" value="1"/>
</dbReference>
<evidence type="ECO:0000313" key="1">
    <source>
        <dbReference type="Ensembl" id="ENSTRUP00000074212.1"/>
    </source>
</evidence>
<dbReference type="SUPFAM" id="SSF50978">
    <property type="entry name" value="WD40 repeat-like"/>
    <property type="match status" value="1"/>
</dbReference>
<dbReference type="GO" id="GO:0016020">
    <property type="term" value="C:membrane"/>
    <property type="evidence" value="ECO:0007669"/>
    <property type="project" value="TreeGrafter"/>
</dbReference>
<dbReference type="PANTHER" id="PTHR14435">
    <property type="entry name" value="ZINC FINGER PROTEIN 106"/>
    <property type="match status" value="1"/>
</dbReference>
<dbReference type="InParanoid" id="A0A674NLU8"/>
<evidence type="ECO:0000313" key="2">
    <source>
        <dbReference type="Proteomes" id="UP000005226"/>
    </source>
</evidence>
<dbReference type="GO" id="GO:0017124">
    <property type="term" value="F:SH3 domain binding"/>
    <property type="evidence" value="ECO:0007669"/>
    <property type="project" value="TreeGrafter"/>
</dbReference>
<dbReference type="GO" id="GO:0008286">
    <property type="term" value="P:insulin receptor signaling pathway"/>
    <property type="evidence" value="ECO:0007669"/>
    <property type="project" value="TreeGrafter"/>
</dbReference>
<reference evidence="1 2" key="1">
    <citation type="journal article" date="2011" name="Genome Biol. Evol.">
        <title>Integration of the genetic map and genome assembly of fugu facilitates insights into distinct features of genome evolution in teleosts and mammals.</title>
        <authorList>
            <person name="Kai W."/>
            <person name="Kikuchi K."/>
            <person name="Tohari S."/>
            <person name="Chew A.K."/>
            <person name="Tay A."/>
            <person name="Fujiwara A."/>
            <person name="Hosoya S."/>
            <person name="Suetake H."/>
            <person name="Naruse K."/>
            <person name="Brenner S."/>
            <person name="Suzuki Y."/>
            <person name="Venkatesh B."/>
        </authorList>
    </citation>
    <scope>NUCLEOTIDE SEQUENCE [LARGE SCALE GENOMIC DNA]</scope>
</reference>
<accession>A0A674NLU8</accession>
<dbReference type="GeneTree" id="ENSGT00940000157336"/>
<dbReference type="GO" id="GO:0003723">
    <property type="term" value="F:RNA binding"/>
    <property type="evidence" value="ECO:0007669"/>
    <property type="project" value="InterPro"/>
</dbReference>
<protein>
    <submittedName>
        <fullName evidence="1">Uncharacterized protein</fullName>
    </submittedName>
</protein>